<protein>
    <recommendedName>
        <fullName evidence="5">Transmembrane protein</fullName>
    </recommendedName>
</protein>
<dbReference type="AlphaFoldDB" id="K7N295"/>
<reference evidence="3" key="2">
    <citation type="submission" date="2018-02" db="UniProtKB">
        <authorList>
            <consortium name="EnsemblPlants"/>
        </authorList>
    </citation>
    <scope>IDENTIFICATION</scope>
    <source>
        <strain evidence="3">Williams 82</strain>
    </source>
</reference>
<keyword evidence="4" id="KW-1185">Reference proteome</keyword>
<sequence>MGMNMKMSYRVMLVLFSLFMFVIPSMLSNDSCGSGFVPLTPIRCPGRSHAWLPHPRLPHPRFPPEISASSFEVARPVPPSFNRPRNIHYP</sequence>
<evidence type="ECO:0000313" key="3">
    <source>
        <dbReference type="EnsemblPlants" id="KRG90290"/>
    </source>
</evidence>
<dbReference type="HOGENOM" id="CLU_2445180_0_0_1"/>
<evidence type="ECO:0000313" key="2">
    <source>
        <dbReference type="EMBL" id="KRG90290.1"/>
    </source>
</evidence>
<name>K7N295_SOYBN</name>
<reference evidence="2" key="3">
    <citation type="submission" date="2018-07" db="EMBL/GenBank/DDBJ databases">
        <title>WGS assembly of Glycine max.</title>
        <authorList>
            <person name="Schmutz J."/>
            <person name="Cannon S."/>
            <person name="Schlueter J."/>
            <person name="Ma J."/>
            <person name="Mitros T."/>
            <person name="Nelson W."/>
            <person name="Hyten D."/>
            <person name="Song Q."/>
            <person name="Thelen J."/>
            <person name="Cheng J."/>
            <person name="Xu D."/>
            <person name="Hellsten U."/>
            <person name="May G."/>
            <person name="Yu Y."/>
            <person name="Sakurai T."/>
            <person name="Umezawa T."/>
            <person name="Bhattacharyya M."/>
            <person name="Sandhu D."/>
            <person name="Valliyodan B."/>
            <person name="Lindquist E."/>
            <person name="Peto M."/>
            <person name="Grant D."/>
            <person name="Shu S."/>
            <person name="Goodstein D."/>
            <person name="Barry K."/>
            <person name="Futrell-Griggs M."/>
            <person name="Abernathy B."/>
            <person name="Du J."/>
            <person name="Tian Z."/>
            <person name="Zhu L."/>
            <person name="Gill N."/>
            <person name="Joshi T."/>
            <person name="Libault M."/>
            <person name="Sethuraman A."/>
            <person name="Zhang X."/>
            <person name="Shinozaki K."/>
            <person name="Nguyen H."/>
            <person name="Wing R."/>
            <person name="Cregan P."/>
            <person name="Specht J."/>
            <person name="Grimwood J."/>
            <person name="Rokhsar D."/>
            <person name="Stacey G."/>
            <person name="Shoemaker R."/>
            <person name="Jackson S."/>
        </authorList>
    </citation>
    <scope>NUCLEOTIDE SEQUENCE</scope>
    <source>
        <tissue evidence="2">Callus</tissue>
    </source>
</reference>
<dbReference type="EMBL" id="CM000853">
    <property type="protein sequence ID" value="KRG90290.1"/>
    <property type="molecule type" value="Genomic_DNA"/>
</dbReference>
<dbReference type="EnsemblPlants" id="KRG90290">
    <property type="protein sequence ID" value="KRG90290"/>
    <property type="gene ID" value="GLYMA_20G080400"/>
</dbReference>
<organism evidence="2">
    <name type="scientific">Glycine max</name>
    <name type="common">Soybean</name>
    <name type="synonym">Glycine hispida</name>
    <dbReference type="NCBI Taxonomy" id="3847"/>
    <lineage>
        <taxon>Eukaryota</taxon>
        <taxon>Viridiplantae</taxon>
        <taxon>Streptophyta</taxon>
        <taxon>Embryophyta</taxon>
        <taxon>Tracheophyta</taxon>
        <taxon>Spermatophyta</taxon>
        <taxon>Magnoliopsida</taxon>
        <taxon>eudicotyledons</taxon>
        <taxon>Gunneridae</taxon>
        <taxon>Pentapetalae</taxon>
        <taxon>rosids</taxon>
        <taxon>fabids</taxon>
        <taxon>Fabales</taxon>
        <taxon>Fabaceae</taxon>
        <taxon>Papilionoideae</taxon>
        <taxon>50 kb inversion clade</taxon>
        <taxon>NPAAA clade</taxon>
        <taxon>indigoferoid/millettioid clade</taxon>
        <taxon>Phaseoleae</taxon>
        <taxon>Glycine</taxon>
        <taxon>Glycine subgen. Soja</taxon>
    </lineage>
</organism>
<evidence type="ECO:0008006" key="5">
    <source>
        <dbReference type="Google" id="ProtNLM"/>
    </source>
</evidence>
<dbReference type="Gramene" id="KRG90290">
    <property type="protein sequence ID" value="KRG90290"/>
    <property type="gene ID" value="GLYMA_20G080400"/>
</dbReference>
<evidence type="ECO:0000256" key="1">
    <source>
        <dbReference type="SAM" id="SignalP"/>
    </source>
</evidence>
<gene>
    <name evidence="2" type="ORF">GLYMA_20G080400</name>
</gene>
<feature type="signal peptide" evidence="1">
    <location>
        <begin position="1"/>
        <end position="28"/>
    </location>
</feature>
<dbReference type="PaxDb" id="3847-GLYMA20G20355.1"/>
<proteinExistence type="predicted"/>
<reference evidence="2 3" key="1">
    <citation type="journal article" date="2010" name="Nature">
        <title>Genome sequence of the palaeopolyploid soybean.</title>
        <authorList>
            <person name="Schmutz J."/>
            <person name="Cannon S.B."/>
            <person name="Schlueter J."/>
            <person name="Ma J."/>
            <person name="Mitros T."/>
            <person name="Nelson W."/>
            <person name="Hyten D.L."/>
            <person name="Song Q."/>
            <person name="Thelen J.J."/>
            <person name="Cheng J."/>
            <person name="Xu D."/>
            <person name="Hellsten U."/>
            <person name="May G.D."/>
            <person name="Yu Y."/>
            <person name="Sakurai T."/>
            <person name="Umezawa T."/>
            <person name="Bhattacharyya M.K."/>
            <person name="Sandhu D."/>
            <person name="Valliyodan B."/>
            <person name="Lindquist E."/>
            <person name="Peto M."/>
            <person name="Grant D."/>
            <person name="Shu S."/>
            <person name="Goodstein D."/>
            <person name="Barry K."/>
            <person name="Futrell-Griggs M."/>
            <person name="Abernathy B."/>
            <person name="Du J."/>
            <person name="Tian Z."/>
            <person name="Zhu L."/>
            <person name="Gill N."/>
            <person name="Joshi T."/>
            <person name="Libault M."/>
            <person name="Sethuraman A."/>
            <person name="Zhang X.-C."/>
            <person name="Shinozaki K."/>
            <person name="Nguyen H.T."/>
            <person name="Wing R.A."/>
            <person name="Cregan P."/>
            <person name="Specht J."/>
            <person name="Grimwood J."/>
            <person name="Rokhsar D."/>
            <person name="Stacey G."/>
            <person name="Shoemaker R.C."/>
            <person name="Jackson S.A."/>
        </authorList>
    </citation>
    <scope>NUCLEOTIDE SEQUENCE [LARGE SCALE GENOMIC DNA]</scope>
    <source>
        <strain evidence="3">cv. Williams 82</strain>
        <tissue evidence="2">Callus</tissue>
    </source>
</reference>
<evidence type="ECO:0000313" key="4">
    <source>
        <dbReference type="Proteomes" id="UP000008827"/>
    </source>
</evidence>
<keyword evidence="1" id="KW-0732">Signal</keyword>
<feature type="chain" id="PRO_5014582038" description="Transmembrane protein" evidence="1">
    <location>
        <begin position="29"/>
        <end position="90"/>
    </location>
</feature>
<dbReference type="Proteomes" id="UP000008827">
    <property type="component" value="Chromosome 20"/>
</dbReference>
<accession>K7N295</accession>
<dbReference type="InParanoid" id="K7N295"/>